<evidence type="ECO:0000259" key="1">
    <source>
        <dbReference type="Pfam" id="PF09359"/>
    </source>
</evidence>
<dbReference type="InterPro" id="IPR018966">
    <property type="entry name" value="VTC_domain"/>
</dbReference>
<dbReference type="EMBL" id="JACRSY010000002">
    <property type="protein sequence ID" value="MBC8578238.1"/>
    <property type="molecule type" value="Genomic_DNA"/>
</dbReference>
<comment type="caution">
    <text evidence="2">The sequence shown here is derived from an EMBL/GenBank/DDBJ whole genome shotgun (WGS) entry which is preliminary data.</text>
</comment>
<dbReference type="InterPro" id="IPR042267">
    <property type="entry name" value="VTC_sf"/>
</dbReference>
<dbReference type="Proteomes" id="UP000655830">
    <property type="component" value="Unassembled WGS sequence"/>
</dbReference>
<organism evidence="2 3">
    <name type="scientific">Zhenhengia yiwuensis</name>
    <dbReference type="NCBI Taxonomy" id="2763666"/>
    <lineage>
        <taxon>Bacteria</taxon>
        <taxon>Bacillati</taxon>
        <taxon>Bacillota</taxon>
        <taxon>Clostridia</taxon>
        <taxon>Lachnospirales</taxon>
        <taxon>Lachnospiraceae</taxon>
        <taxon>Zhenhengia</taxon>
    </lineage>
</organism>
<proteinExistence type="predicted"/>
<evidence type="ECO:0000313" key="3">
    <source>
        <dbReference type="Proteomes" id="UP000655830"/>
    </source>
</evidence>
<name>A0A926EHK4_9FIRM</name>
<dbReference type="Pfam" id="PF09359">
    <property type="entry name" value="VTC"/>
    <property type="match status" value="1"/>
</dbReference>
<dbReference type="GO" id="GO:0006799">
    <property type="term" value="P:polyphosphate biosynthetic process"/>
    <property type="evidence" value="ECO:0007669"/>
    <property type="project" value="UniProtKB-ARBA"/>
</dbReference>
<dbReference type="Gene3D" id="3.20.100.30">
    <property type="entry name" value="VTC, catalytic tunnel domain"/>
    <property type="match status" value="1"/>
</dbReference>
<sequence length="230" mass="27196">MKEEQLKFRHELKHTINIGDYIALKMRLKSIAKSDKNVDVSGQYRIRSLYFDNLHDKALREKIDGVNNREKFRIRYYNDNFDFIRLEKKSKLNGLCHKKSTPITKMQCEAILAGDIEWMKYEEDPLLMELYIKMYNEQLRPKTLVDYIREPFVYEPGNVRITIDRNIRTGLYLTDLFDLEAPMIQVNEPGTMILEVKYDAFLPAIMADLVQTPNRRGSAFSKYAVCRMYG</sequence>
<feature type="domain" description="VTC" evidence="1">
    <location>
        <begin position="8"/>
        <end position="226"/>
    </location>
</feature>
<dbReference type="CDD" id="cd07750">
    <property type="entry name" value="PolyPPase_VTC_like"/>
    <property type="match status" value="1"/>
</dbReference>
<dbReference type="AlphaFoldDB" id="A0A926EHK4"/>
<accession>A0A926EHK4</accession>
<reference evidence="2" key="1">
    <citation type="submission" date="2020-08" db="EMBL/GenBank/DDBJ databases">
        <title>Genome public.</title>
        <authorList>
            <person name="Liu C."/>
            <person name="Sun Q."/>
        </authorList>
    </citation>
    <scope>NUCLEOTIDE SEQUENCE</scope>
    <source>
        <strain evidence="2">NSJ-12</strain>
    </source>
</reference>
<gene>
    <name evidence="2" type="ORF">H8718_01610</name>
</gene>
<keyword evidence="3" id="KW-1185">Reference proteome</keyword>
<dbReference type="RefSeq" id="WP_249331287.1">
    <property type="nucleotide sequence ID" value="NZ_JACRSY010000002.1"/>
</dbReference>
<protein>
    <submittedName>
        <fullName evidence="2">Polyphosphate polymerase domain-containing protein</fullName>
    </submittedName>
</protein>
<evidence type="ECO:0000313" key="2">
    <source>
        <dbReference type="EMBL" id="MBC8578238.1"/>
    </source>
</evidence>